<name>A0A4Y5QD57_9VIRU</name>
<evidence type="ECO:0000313" key="3">
    <source>
        <dbReference type="Proteomes" id="UP000676836"/>
    </source>
</evidence>
<accession>A0A4Y5QD57</accession>
<reference evidence="2" key="1">
    <citation type="submission" date="2018-09" db="EMBL/GenBank/DDBJ databases">
        <title>Diverse plant associated genomoviruses.</title>
        <authorList>
            <person name="Richet C."/>
            <person name="Kraberger S."/>
            <person name="Filloux D."/>
            <person name="Fontenele R.S."/>
            <person name="Ribeiro S.G."/>
            <person name="Martin D.P."/>
            <person name="Lamas N.S."/>
            <person name="McCarthy J."/>
            <person name="Lefeuvre P."/>
            <person name="Roumagnac P."/>
            <person name="Varsani A."/>
        </authorList>
    </citation>
    <scope>NUCLEOTIDE SEQUENCE</scope>
    <source>
        <strain evidence="2">QS46_F25</strain>
    </source>
</reference>
<proteinExistence type="predicted"/>
<dbReference type="RefSeq" id="YP_010798012.1">
    <property type="nucleotide sequence ID" value="NC_076285.1"/>
</dbReference>
<dbReference type="KEGG" id="vg:80536045"/>
<protein>
    <submittedName>
        <fullName evidence="2">Capsid protein</fullName>
    </submittedName>
</protein>
<organism evidence="2">
    <name type="scientific">Plant associated genomovirus 22</name>
    <dbReference type="NCBI Taxonomy" id="2584394"/>
    <lineage>
        <taxon>Viruses</taxon>
        <taxon>Monodnaviria</taxon>
        <taxon>Shotokuvirae</taxon>
        <taxon>Cressdnaviricota</taxon>
        <taxon>Repensiviricetes</taxon>
        <taxon>Geplafuvirales</taxon>
        <taxon>Genomoviridae</taxon>
        <taxon>Gemycircularvirus</taxon>
        <taxon>Gemycircularvirus trilo1</taxon>
    </lineage>
</organism>
<dbReference type="GeneID" id="80536045"/>
<evidence type="ECO:0000313" key="2">
    <source>
        <dbReference type="EMBL" id="QCX29516.1"/>
    </source>
</evidence>
<dbReference type="EMBL" id="MH939442">
    <property type="protein sequence ID" value="QCX29516.1"/>
    <property type="molecule type" value="Genomic_DNA"/>
</dbReference>
<evidence type="ECO:0000256" key="1">
    <source>
        <dbReference type="SAM" id="MobiDB-lite"/>
    </source>
</evidence>
<keyword evidence="3" id="KW-1185">Reference proteome</keyword>
<feature type="region of interest" description="Disordered" evidence="1">
    <location>
        <begin position="1"/>
        <end position="31"/>
    </location>
</feature>
<sequence length="307" mass="34747">MAYKRRPYRRSFARRKSTKRKGTGRRSYTAKKRFTRKPMTRRSILNTTSVKKRDTMMNWTNLSPSGLSASYNNVAATMLGGRANNTEYVFVWTATARDYSYSSAPGTGSATVTMAESRTSTSCFMRGLKECMQFQTVDSLPWIWRRVCFTAKQFAQQLTPTTSYYDAIETSNGYVRVLNEIPVGSNQRAGLYKNMFRGSPGVDWTDVFYAPLDRNLISVKYDKVRVLSSSNDEGLIKEVNLWHPMNSTLVYGDAESGGVELAQRYSTDGRAGMGDYIVVDIFQPRNSSANSSTLTWGTTASLYWHER</sequence>
<dbReference type="Proteomes" id="UP000676836">
    <property type="component" value="Segment"/>
</dbReference>